<proteinExistence type="predicted"/>
<keyword evidence="1" id="KW-0175">Coiled coil</keyword>
<evidence type="ECO:0000313" key="4">
    <source>
        <dbReference type="Proteomes" id="UP000835052"/>
    </source>
</evidence>
<keyword evidence="4" id="KW-1185">Reference proteome</keyword>
<gene>
    <name evidence="3" type="ORF">CAUJ_LOCUS10702</name>
</gene>
<feature type="coiled-coil region" evidence="1">
    <location>
        <begin position="291"/>
        <end position="325"/>
    </location>
</feature>
<comment type="caution">
    <text evidence="3">The sequence shown here is derived from an EMBL/GenBank/DDBJ whole genome shotgun (WGS) entry which is preliminary data.</text>
</comment>
<protein>
    <submittedName>
        <fullName evidence="3">Uncharacterized protein</fullName>
    </submittedName>
</protein>
<dbReference type="EMBL" id="CAJGYM010000047">
    <property type="protein sequence ID" value="CAD6194783.1"/>
    <property type="molecule type" value="Genomic_DNA"/>
</dbReference>
<organism evidence="3 4">
    <name type="scientific">Caenorhabditis auriculariae</name>
    <dbReference type="NCBI Taxonomy" id="2777116"/>
    <lineage>
        <taxon>Eukaryota</taxon>
        <taxon>Metazoa</taxon>
        <taxon>Ecdysozoa</taxon>
        <taxon>Nematoda</taxon>
        <taxon>Chromadorea</taxon>
        <taxon>Rhabditida</taxon>
        <taxon>Rhabditina</taxon>
        <taxon>Rhabditomorpha</taxon>
        <taxon>Rhabditoidea</taxon>
        <taxon>Rhabditidae</taxon>
        <taxon>Peloderinae</taxon>
        <taxon>Caenorhabditis</taxon>
    </lineage>
</organism>
<accession>A0A8S1HE72</accession>
<evidence type="ECO:0000256" key="1">
    <source>
        <dbReference type="SAM" id="Coils"/>
    </source>
</evidence>
<name>A0A8S1HE72_9PELO</name>
<feature type="compositionally biased region" description="Acidic residues" evidence="2">
    <location>
        <begin position="223"/>
        <end position="239"/>
    </location>
</feature>
<feature type="compositionally biased region" description="Acidic residues" evidence="2">
    <location>
        <begin position="162"/>
        <end position="172"/>
    </location>
</feature>
<feature type="compositionally biased region" description="Acidic residues" evidence="2">
    <location>
        <begin position="179"/>
        <end position="212"/>
    </location>
</feature>
<sequence length="333" mass="38400">MSGAAKNIEKVNLSLPEPFTIELPKEGAPSARDDHRILKSSSYILKVSSRFPRLGSRMKTGVDLVSGDRLEEILNFVKLKGRLCSRSPSKRPTARELLRHDLRNELGREGPEVCFPSAESDLFEGSSDDGDFVEDYESDGDEIYMRMERDREEMMRVMREMDESEEEDDVLEEQYGVQGEEEEAEGEEDEEDEDEEEEDEEEEEGEPQEPDEPLQNYGVAHDDDLDSYGYLDEEEDLDLGDAQAESGSRDDRHQFSVDILNRLARVSQSLTGHNAELKKEYRNAKEGCEPIQQELNVLKTAIESAKELRKQRNNDYMKLKDYKQRILENDQIW</sequence>
<evidence type="ECO:0000256" key="2">
    <source>
        <dbReference type="SAM" id="MobiDB-lite"/>
    </source>
</evidence>
<reference evidence="3" key="1">
    <citation type="submission" date="2020-10" db="EMBL/GenBank/DDBJ databases">
        <authorList>
            <person name="Kikuchi T."/>
        </authorList>
    </citation>
    <scope>NUCLEOTIDE SEQUENCE</scope>
    <source>
        <strain evidence="3">NKZ352</strain>
    </source>
</reference>
<dbReference type="Proteomes" id="UP000835052">
    <property type="component" value="Unassembled WGS sequence"/>
</dbReference>
<dbReference type="AlphaFoldDB" id="A0A8S1HE72"/>
<evidence type="ECO:0000313" key="3">
    <source>
        <dbReference type="EMBL" id="CAD6194783.1"/>
    </source>
</evidence>
<feature type="region of interest" description="Disordered" evidence="2">
    <location>
        <begin position="159"/>
        <end position="253"/>
    </location>
</feature>